<evidence type="ECO:0000256" key="2">
    <source>
        <dbReference type="ARBA" id="ARBA00022527"/>
    </source>
</evidence>
<keyword evidence="3 11" id="KW-0808">Transferase</keyword>
<comment type="catalytic activity">
    <reaction evidence="7">
        <text>L-threonyl-[protein] + ATP = O-phospho-L-threonyl-[protein] + ADP + H(+)</text>
        <dbReference type="Rhea" id="RHEA:46608"/>
        <dbReference type="Rhea" id="RHEA-COMP:11060"/>
        <dbReference type="Rhea" id="RHEA-COMP:11605"/>
        <dbReference type="ChEBI" id="CHEBI:15378"/>
        <dbReference type="ChEBI" id="CHEBI:30013"/>
        <dbReference type="ChEBI" id="CHEBI:30616"/>
        <dbReference type="ChEBI" id="CHEBI:61977"/>
        <dbReference type="ChEBI" id="CHEBI:456216"/>
        <dbReference type="EC" id="2.7.11.1"/>
    </reaction>
</comment>
<feature type="compositionally biased region" description="Basic and acidic residues" evidence="9">
    <location>
        <begin position="48"/>
        <end position="64"/>
    </location>
</feature>
<keyword evidence="4" id="KW-0547">Nucleotide-binding</keyword>
<keyword evidence="6" id="KW-0067">ATP-binding</keyword>
<dbReference type="EC" id="2.7.11.1" evidence="1"/>
<feature type="compositionally biased region" description="Basic and acidic residues" evidence="9">
    <location>
        <begin position="147"/>
        <end position="160"/>
    </location>
</feature>
<organism evidence="11 12">
    <name type="scientific">Cryomyces antarcticus</name>
    <dbReference type="NCBI Taxonomy" id="329879"/>
    <lineage>
        <taxon>Eukaryota</taxon>
        <taxon>Fungi</taxon>
        <taxon>Dikarya</taxon>
        <taxon>Ascomycota</taxon>
        <taxon>Pezizomycotina</taxon>
        <taxon>Dothideomycetes</taxon>
        <taxon>Dothideomycetes incertae sedis</taxon>
        <taxon>Cryomyces</taxon>
    </lineage>
</organism>
<dbReference type="InterPro" id="IPR028375">
    <property type="entry name" value="KA1/Ssp2_C"/>
</dbReference>
<evidence type="ECO:0000256" key="6">
    <source>
        <dbReference type="ARBA" id="ARBA00022840"/>
    </source>
</evidence>
<accession>A0ABR0LV48</accession>
<proteinExistence type="predicted"/>
<dbReference type="Pfam" id="PF02149">
    <property type="entry name" value="KA1"/>
    <property type="match status" value="1"/>
</dbReference>
<keyword evidence="2" id="KW-0723">Serine/threonine-protein kinase</keyword>
<gene>
    <name evidence="11" type="primary">KIN2_2</name>
    <name evidence="11" type="ORF">LTR16_007589</name>
</gene>
<feature type="compositionally biased region" description="Acidic residues" evidence="9">
    <location>
        <begin position="68"/>
        <end position="78"/>
    </location>
</feature>
<evidence type="ECO:0000256" key="1">
    <source>
        <dbReference type="ARBA" id="ARBA00012513"/>
    </source>
</evidence>
<evidence type="ECO:0000256" key="9">
    <source>
        <dbReference type="SAM" id="MobiDB-lite"/>
    </source>
</evidence>
<keyword evidence="5 11" id="KW-0418">Kinase</keyword>
<evidence type="ECO:0000256" key="3">
    <source>
        <dbReference type="ARBA" id="ARBA00022679"/>
    </source>
</evidence>
<dbReference type="SUPFAM" id="SSF103243">
    <property type="entry name" value="KA1-like"/>
    <property type="match status" value="1"/>
</dbReference>
<dbReference type="EMBL" id="JAVRRA010009854">
    <property type="protein sequence ID" value="KAK5244465.1"/>
    <property type="molecule type" value="Genomic_DNA"/>
</dbReference>
<keyword evidence="12" id="KW-1185">Reference proteome</keyword>
<protein>
    <recommendedName>
        <fullName evidence="1">non-specific serine/threonine protein kinase</fullName>
        <ecNumber evidence="1">2.7.11.1</ecNumber>
    </recommendedName>
</protein>
<feature type="region of interest" description="Disordered" evidence="9">
    <location>
        <begin position="1"/>
        <end position="93"/>
    </location>
</feature>
<evidence type="ECO:0000256" key="4">
    <source>
        <dbReference type="ARBA" id="ARBA00022741"/>
    </source>
</evidence>
<dbReference type="Proteomes" id="UP001357485">
    <property type="component" value="Unassembled WGS sequence"/>
</dbReference>
<dbReference type="PROSITE" id="PS50032">
    <property type="entry name" value="KA1"/>
    <property type="match status" value="1"/>
</dbReference>
<comment type="catalytic activity">
    <reaction evidence="8">
        <text>L-seryl-[protein] + ATP = O-phospho-L-seryl-[protein] + ADP + H(+)</text>
        <dbReference type="Rhea" id="RHEA:17989"/>
        <dbReference type="Rhea" id="RHEA-COMP:9863"/>
        <dbReference type="Rhea" id="RHEA-COMP:11604"/>
        <dbReference type="ChEBI" id="CHEBI:15378"/>
        <dbReference type="ChEBI" id="CHEBI:29999"/>
        <dbReference type="ChEBI" id="CHEBI:30616"/>
        <dbReference type="ChEBI" id="CHEBI:83421"/>
        <dbReference type="ChEBI" id="CHEBI:456216"/>
        <dbReference type="EC" id="2.7.11.1"/>
    </reaction>
</comment>
<feature type="non-terminal residue" evidence="11">
    <location>
        <position position="1"/>
    </location>
</feature>
<sequence>PQPTSGSEQSSIIDQKVRPGDAASDAEQPSNRPRAPVQASRAKSLGHARRESIQARRARREQTRESNVPEETDQDLADAESRPQDGGSPGGMKPVFLKGLFSVSTTSTKPLSVIRADLIRVLKQLNVDFREIRGGFSCRYVPSIDPNKADNDRRSPRPRDAVSGAHKRKVSFGGLMGGDRDRDEVREQQQQRTPQTPRSRKPAPDRSFTNSEESDDSIGQRGDRDRATRAAGETTTHVQSDYGENMVLKFEIFVVKVPLLSLHGIQFKKVDGGTWQYKNMATAILNELRL</sequence>
<dbReference type="GO" id="GO:0004674">
    <property type="term" value="F:protein serine/threonine kinase activity"/>
    <property type="evidence" value="ECO:0007669"/>
    <property type="project" value="UniProtKB-EC"/>
</dbReference>
<feature type="domain" description="KA1" evidence="10">
    <location>
        <begin position="241"/>
        <end position="290"/>
    </location>
</feature>
<evidence type="ECO:0000256" key="5">
    <source>
        <dbReference type="ARBA" id="ARBA00022777"/>
    </source>
</evidence>
<evidence type="ECO:0000259" key="10">
    <source>
        <dbReference type="PROSITE" id="PS50032"/>
    </source>
</evidence>
<evidence type="ECO:0000313" key="11">
    <source>
        <dbReference type="EMBL" id="KAK5244465.1"/>
    </source>
</evidence>
<dbReference type="Gene3D" id="3.30.310.80">
    <property type="entry name" value="Kinase associated domain 1, KA1"/>
    <property type="match status" value="1"/>
</dbReference>
<dbReference type="CDD" id="cd12121">
    <property type="entry name" value="MARK_C_like"/>
    <property type="match status" value="1"/>
</dbReference>
<feature type="compositionally biased region" description="Polar residues" evidence="9">
    <location>
        <begin position="1"/>
        <end position="13"/>
    </location>
</feature>
<evidence type="ECO:0000256" key="8">
    <source>
        <dbReference type="ARBA" id="ARBA00048679"/>
    </source>
</evidence>
<evidence type="ECO:0000313" key="12">
    <source>
        <dbReference type="Proteomes" id="UP001357485"/>
    </source>
</evidence>
<feature type="region of interest" description="Disordered" evidence="9">
    <location>
        <begin position="138"/>
        <end position="237"/>
    </location>
</feature>
<dbReference type="InterPro" id="IPR001772">
    <property type="entry name" value="KA1_dom"/>
</dbReference>
<evidence type="ECO:0000256" key="7">
    <source>
        <dbReference type="ARBA" id="ARBA00047899"/>
    </source>
</evidence>
<name>A0ABR0LV48_9PEZI</name>
<feature type="compositionally biased region" description="Basic and acidic residues" evidence="9">
    <location>
        <begin position="178"/>
        <end position="189"/>
    </location>
</feature>
<reference evidence="11 12" key="1">
    <citation type="submission" date="2023-08" db="EMBL/GenBank/DDBJ databases">
        <title>Black Yeasts Isolated from many extreme environments.</title>
        <authorList>
            <person name="Coleine C."/>
            <person name="Stajich J.E."/>
            <person name="Selbmann L."/>
        </authorList>
    </citation>
    <scope>NUCLEOTIDE SEQUENCE [LARGE SCALE GENOMIC DNA]</scope>
    <source>
        <strain evidence="11 12">CCFEE 536</strain>
    </source>
</reference>
<comment type="caution">
    <text evidence="11">The sequence shown here is derived from an EMBL/GenBank/DDBJ whole genome shotgun (WGS) entry which is preliminary data.</text>
</comment>